<dbReference type="PANTHER" id="PTHR11311:SF16">
    <property type="entry name" value="SPONDIN-1"/>
    <property type="match status" value="1"/>
</dbReference>
<evidence type="ECO:0000313" key="4">
    <source>
        <dbReference type="EMBL" id="PCG78164.1"/>
    </source>
</evidence>
<dbReference type="InterPro" id="IPR038678">
    <property type="entry name" value="Spondin_N_sf"/>
</dbReference>
<dbReference type="GO" id="GO:0031012">
    <property type="term" value="C:extracellular matrix"/>
    <property type="evidence" value="ECO:0007669"/>
    <property type="project" value="TreeGrafter"/>
</dbReference>
<name>A0A2A4K2N3_HELVI</name>
<feature type="compositionally biased region" description="Basic residues" evidence="1">
    <location>
        <begin position="660"/>
        <end position="670"/>
    </location>
</feature>
<keyword evidence="2" id="KW-0732">Signal</keyword>
<reference evidence="4" key="1">
    <citation type="submission" date="2017-09" db="EMBL/GenBank/DDBJ databases">
        <title>Contemporary evolution of a Lepidopteran species, Heliothis virescens, in response to modern agricultural practices.</title>
        <authorList>
            <person name="Fritz M.L."/>
            <person name="Deyonke A.M."/>
            <person name="Papanicolaou A."/>
            <person name="Micinski S."/>
            <person name="Westbrook J."/>
            <person name="Gould F."/>
        </authorList>
    </citation>
    <scope>NUCLEOTIDE SEQUENCE [LARGE SCALE GENOMIC DNA]</scope>
    <source>
        <strain evidence="4">HvINT-</strain>
        <tissue evidence="4">Whole body</tissue>
    </source>
</reference>
<dbReference type="Gene3D" id="2.60.40.4060">
    <property type="entry name" value="Reeler domain"/>
    <property type="match status" value="2"/>
</dbReference>
<dbReference type="GO" id="GO:0007155">
    <property type="term" value="P:cell adhesion"/>
    <property type="evidence" value="ECO:0007669"/>
    <property type="project" value="TreeGrafter"/>
</dbReference>
<dbReference type="NCBIfam" id="NF038123">
    <property type="entry name" value="NF038123_dom"/>
    <property type="match status" value="1"/>
</dbReference>
<dbReference type="PROSITE" id="PS51020">
    <property type="entry name" value="SPONDIN"/>
    <property type="match status" value="1"/>
</dbReference>
<feature type="compositionally biased region" description="Acidic residues" evidence="1">
    <location>
        <begin position="499"/>
        <end position="508"/>
    </location>
</feature>
<evidence type="ECO:0000256" key="2">
    <source>
        <dbReference type="SAM" id="SignalP"/>
    </source>
</evidence>
<dbReference type="Gene3D" id="2.60.40.2130">
    <property type="entry name" value="F-spondin domain"/>
    <property type="match status" value="1"/>
</dbReference>
<feature type="chain" id="PRO_5011974817" description="Spondin domain-containing protein" evidence="2">
    <location>
        <begin position="16"/>
        <end position="670"/>
    </location>
</feature>
<organism evidence="4">
    <name type="scientific">Heliothis virescens</name>
    <name type="common">Tobacco budworm moth</name>
    <dbReference type="NCBI Taxonomy" id="7102"/>
    <lineage>
        <taxon>Eukaryota</taxon>
        <taxon>Metazoa</taxon>
        <taxon>Ecdysozoa</taxon>
        <taxon>Arthropoda</taxon>
        <taxon>Hexapoda</taxon>
        <taxon>Insecta</taxon>
        <taxon>Pterygota</taxon>
        <taxon>Neoptera</taxon>
        <taxon>Endopterygota</taxon>
        <taxon>Lepidoptera</taxon>
        <taxon>Glossata</taxon>
        <taxon>Ditrysia</taxon>
        <taxon>Noctuoidea</taxon>
        <taxon>Noctuidae</taxon>
        <taxon>Heliothinae</taxon>
        <taxon>Heliothis</taxon>
    </lineage>
</organism>
<dbReference type="Pfam" id="PF06468">
    <property type="entry name" value="Spond_N"/>
    <property type="match status" value="1"/>
</dbReference>
<protein>
    <recommendedName>
        <fullName evidence="3">Spondin domain-containing protein</fullName>
    </recommendedName>
</protein>
<feature type="region of interest" description="Disordered" evidence="1">
    <location>
        <begin position="497"/>
        <end position="566"/>
    </location>
</feature>
<evidence type="ECO:0000256" key="1">
    <source>
        <dbReference type="SAM" id="MobiDB-lite"/>
    </source>
</evidence>
<feature type="region of interest" description="Disordered" evidence="1">
    <location>
        <begin position="651"/>
        <end position="670"/>
    </location>
</feature>
<dbReference type="AlphaFoldDB" id="A0A2A4K2N3"/>
<proteinExistence type="predicted"/>
<dbReference type="InterPro" id="IPR009465">
    <property type="entry name" value="Spondin_N"/>
</dbReference>
<comment type="caution">
    <text evidence="4">The sequence shown here is derived from an EMBL/GenBank/DDBJ whole genome shotgun (WGS) entry which is preliminary data.</text>
</comment>
<feature type="domain" description="Spondin" evidence="3">
    <location>
        <begin position="277"/>
        <end position="470"/>
    </location>
</feature>
<sequence length="670" mass="76361">MNILYFVLVLPTVICFRCERRPYGSTTQASAPDGRFKLQIIGLDNSYIPEQLYTVQITETDGQSHFTGFMISAEGDVKQDPRNPRRIVSLYPGELRPQDSTSAKYSDRCLYSVEQAMASYKKSVELITDPTFVVQLRCDVIRLSQVSHTFCVKGAPSSYHTSSFMATIAGDGITNKPHQPLCSGPSIDCGEINLLGFFRLVLKRSMLGPEHSGWWGLFVMPLFRGEVYWHAPPSGNGCVTLRAMVAINDEVWYEDGAPLTQKVCEDLRQPDDVAPQLNYECGICDEAKYELTFTGVWSRNTHPYMYPDNDWLPRYSDLVGASHNGEYILWMPGNLASEGFRDFAEHANSSNLEVEIREKIGAGVRTLIKGKGHGYRKMGLPTYSFFRVDKENHLFSAVVALHPSPDWFLGVSRFELCQEDNTWLNERELNLYPWDTGTDSGVSYESSNIVTYPQDSIGRVEMSSYDINSPFYEVDIKDMHPFGKFHIKLIRTYHRDCEEPTTTEEPPETEAPASSEEEVPETSEEAKPEPPEPSRYQTELDSAEDGREEPLVTDPEPSEDCPMSAWQDWSACDGECEDGKVEGFRWRERYHLVDGVPVEKYDPHAKHHHRKEVSKFCKNHFETFEREPCEDECTNAQEDEDDITVERRIMAPVSPGGKWNSKRRDLKNRN</sequence>
<dbReference type="InterPro" id="IPR042307">
    <property type="entry name" value="Reeler_sf"/>
</dbReference>
<dbReference type="InterPro" id="IPR051418">
    <property type="entry name" value="Spondin/Thrombospondin_T1"/>
</dbReference>
<accession>A0A2A4K2N3</accession>
<feature type="signal peptide" evidence="2">
    <location>
        <begin position="1"/>
        <end position="15"/>
    </location>
</feature>
<evidence type="ECO:0000259" key="3">
    <source>
        <dbReference type="PROSITE" id="PS51020"/>
    </source>
</evidence>
<gene>
    <name evidence="4" type="ORF">B5V51_5100</name>
</gene>
<dbReference type="EMBL" id="NWSH01000232">
    <property type="protein sequence ID" value="PCG78164.1"/>
    <property type="molecule type" value="Genomic_DNA"/>
</dbReference>
<dbReference type="PANTHER" id="PTHR11311">
    <property type="entry name" value="SPONDIN"/>
    <property type="match status" value="1"/>
</dbReference>
<dbReference type="STRING" id="7102.A0A2A4K2N3"/>
<dbReference type="FunFam" id="2.60.40.2130:FF:000002">
    <property type="entry name" value="Putative Spondin-1"/>
    <property type="match status" value="1"/>
</dbReference>